<keyword evidence="3" id="KW-0238">DNA-binding</keyword>
<dbReference type="GO" id="GO:0003700">
    <property type="term" value="F:DNA-binding transcription factor activity"/>
    <property type="evidence" value="ECO:0007669"/>
    <property type="project" value="InterPro"/>
</dbReference>
<name>A0A4S8P3H1_9HYPH</name>
<dbReference type="InterPro" id="IPR036388">
    <property type="entry name" value="WH-like_DNA-bd_sf"/>
</dbReference>
<accession>A0A4S8P3H1</accession>
<keyword evidence="7" id="KW-1185">Reference proteome</keyword>
<dbReference type="PROSITE" id="PS50931">
    <property type="entry name" value="HTH_LYSR"/>
    <property type="match status" value="1"/>
</dbReference>
<dbReference type="EMBL" id="STGV01000004">
    <property type="protein sequence ID" value="THV22264.1"/>
    <property type="molecule type" value="Genomic_DNA"/>
</dbReference>
<evidence type="ECO:0000256" key="3">
    <source>
        <dbReference type="ARBA" id="ARBA00023125"/>
    </source>
</evidence>
<keyword evidence="2" id="KW-0805">Transcription regulation</keyword>
<dbReference type="OrthoDB" id="9813056at2"/>
<comment type="similarity">
    <text evidence="1">Belongs to the LysR transcriptional regulatory family.</text>
</comment>
<evidence type="ECO:0000256" key="1">
    <source>
        <dbReference type="ARBA" id="ARBA00009437"/>
    </source>
</evidence>
<dbReference type="Proteomes" id="UP000308828">
    <property type="component" value="Unassembled WGS sequence"/>
</dbReference>
<proteinExistence type="inferred from homology"/>
<dbReference type="Pfam" id="PF03466">
    <property type="entry name" value="LysR_substrate"/>
    <property type="match status" value="1"/>
</dbReference>
<evidence type="ECO:0000313" key="7">
    <source>
        <dbReference type="Proteomes" id="UP000308828"/>
    </source>
</evidence>
<dbReference type="Gene3D" id="3.40.190.290">
    <property type="match status" value="1"/>
</dbReference>
<dbReference type="Pfam" id="PF00126">
    <property type="entry name" value="HTH_1"/>
    <property type="match status" value="1"/>
</dbReference>
<feature type="domain" description="HTH lysR-type" evidence="5">
    <location>
        <begin position="3"/>
        <end position="60"/>
    </location>
</feature>
<dbReference type="AlphaFoldDB" id="A0A4S8P3H1"/>
<dbReference type="SUPFAM" id="SSF46785">
    <property type="entry name" value="Winged helix' DNA-binding domain"/>
    <property type="match status" value="1"/>
</dbReference>
<reference evidence="6 7" key="1">
    <citation type="submission" date="2019-04" db="EMBL/GenBank/DDBJ databases">
        <title>Genome sequence of strain shin9-1.</title>
        <authorList>
            <person name="Gao J."/>
            <person name="Sun J."/>
        </authorList>
    </citation>
    <scope>NUCLEOTIDE SEQUENCE [LARGE SCALE GENOMIC DNA]</scope>
    <source>
        <strain evidence="7">shin9-1</strain>
    </source>
</reference>
<dbReference type="SUPFAM" id="SSF53850">
    <property type="entry name" value="Periplasmic binding protein-like II"/>
    <property type="match status" value="1"/>
</dbReference>
<dbReference type="PANTHER" id="PTHR30537">
    <property type="entry name" value="HTH-TYPE TRANSCRIPTIONAL REGULATOR"/>
    <property type="match status" value="1"/>
</dbReference>
<dbReference type="Gene3D" id="1.10.10.10">
    <property type="entry name" value="Winged helix-like DNA-binding domain superfamily/Winged helix DNA-binding domain"/>
    <property type="match status" value="1"/>
</dbReference>
<dbReference type="CDD" id="cd08474">
    <property type="entry name" value="PBP2_CrgA_like_5"/>
    <property type="match status" value="1"/>
</dbReference>
<dbReference type="InterPro" id="IPR036390">
    <property type="entry name" value="WH_DNA-bd_sf"/>
</dbReference>
<evidence type="ECO:0000256" key="2">
    <source>
        <dbReference type="ARBA" id="ARBA00023015"/>
    </source>
</evidence>
<dbReference type="InterPro" id="IPR005119">
    <property type="entry name" value="LysR_subst-bd"/>
</dbReference>
<dbReference type="GO" id="GO:0043565">
    <property type="term" value="F:sequence-specific DNA binding"/>
    <property type="evidence" value="ECO:0007669"/>
    <property type="project" value="TreeGrafter"/>
</dbReference>
<dbReference type="FunFam" id="1.10.10.10:FF:000001">
    <property type="entry name" value="LysR family transcriptional regulator"/>
    <property type="match status" value="1"/>
</dbReference>
<evidence type="ECO:0000313" key="6">
    <source>
        <dbReference type="EMBL" id="THV22264.1"/>
    </source>
</evidence>
<dbReference type="GO" id="GO:0006351">
    <property type="term" value="P:DNA-templated transcription"/>
    <property type="evidence" value="ECO:0007669"/>
    <property type="project" value="TreeGrafter"/>
</dbReference>
<evidence type="ECO:0000256" key="4">
    <source>
        <dbReference type="ARBA" id="ARBA00023163"/>
    </source>
</evidence>
<organism evidence="6 7">
    <name type="scientific">Peteryoungia ipomoeae</name>
    <dbReference type="NCBI Taxonomy" id="1210932"/>
    <lineage>
        <taxon>Bacteria</taxon>
        <taxon>Pseudomonadati</taxon>
        <taxon>Pseudomonadota</taxon>
        <taxon>Alphaproteobacteria</taxon>
        <taxon>Hyphomicrobiales</taxon>
        <taxon>Rhizobiaceae</taxon>
        <taxon>Peteryoungia</taxon>
    </lineage>
</organism>
<protein>
    <submittedName>
        <fullName evidence="6">LysR family transcriptional regulator</fullName>
    </submittedName>
</protein>
<keyword evidence="4" id="KW-0804">Transcription</keyword>
<gene>
    <name evidence="6" type="ORF">FAA97_13295</name>
</gene>
<evidence type="ECO:0000259" key="5">
    <source>
        <dbReference type="PROSITE" id="PS50931"/>
    </source>
</evidence>
<sequence>MMPDLNLLPVFLAVAEEESFAGAARRLGVTRSAVSQGVQRLENACGIALVVRTTRSVRLTEAGSRLLQHLGQPMAEIGAALEGLGGDARPAGHLKIAVTSIADAFLSGPLLGSFAEAHPDITIDVTVTDETWDIVSRGFDAGVRLGEVIERDMVAIPLTGAQCEAVVASPAYLERHGVPQHPSDLSGHRCIAWRPAPDEVPAPWEFEEAGRTFAVALTPQITTNDLRLMLRMALAGAGLTYAVRETFEPYLARGELVSVLDDYLEPYPGFYLYFPNRRNMAPKLRALVDHVQRYRRGRGAG</sequence>
<dbReference type="RefSeq" id="WP_136599036.1">
    <property type="nucleotide sequence ID" value="NZ_STGV01000004.1"/>
</dbReference>
<dbReference type="InterPro" id="IPR058163">
    <property type="entry name" value="LysR-type_TF_proteobact-type"/>
</dbReference>
<dbReference type="PANTHER" id="PTHR30537:SF1">
    <property type="entry name" value="HTH-TYPE TRANSCRIPTIONAL REGULATOR PGRR"/>
    <property type="match status" value="1"/>
</dbReference>
<comment type="caution">
    <text evidence="6">The sequence shown here is derived from an EMBL/GenBank/DDBJ whole genome shotgun (WGS) entry which is preliminary data.</text>
</comment>
<dbReference type="InterPro" id="IPR000847">
    <property type="entry name" value="LysR_HTH_N"/>
</dbReference>